<proteinExistence type="predicted"/>
<sequence>MQQGCHAVTNIWLSTSFVQILLARTNGSVLIPGSCQCYRSSPYLCCQWGALTSGFFFFAVTLQPSHSPKN</sequence>
<dbReference type="EMBL" id="GGFL01010049">
    <property type="protein sequence ID" value="MBW74227.1"/>
    <property type="molecule type" value="Transcribed_RNA"/>
</dbReference>
<accession>A0A2M4D9M1</accession>
<organism evidence="1">
    <name type="scientific">Anopheles darlingi</name>
    <name type="common">Mosquito</name>
    <dbReference type="NCBI Taxonomy" id="43151"/>
    <lineage>
        <taxon>Eukaryota</taxon>
        <taxon>Metazoa</taxon>
        <taxon>Ecdysozoa</taxon>
        <taxon>Arthropoda</taxon>
        <taxon>Hexapoda</taxon>
        <taxon>Insecta</taxon>
        <taxon>Pterygota</taxon>
        <taxon>Neoptera</taxon>
        <taxon>Endopterygota</taxon>
        <taxon>Diptera</taxon>
        <taxon>Nematocera</taxon>
        <taxon>Culicoidea</taxon>
        <taxon>Culicidae</taxon>
        <taxon>Anophelinae</taxon>
        <taxon>Anopheles</taxon>
    </lineage>
</organism>
<dbReference type="AlphaFoldDB" id="A0A2M4D9M1"/>
<protein>
    <submittedName>
        <fullName evidence="1">Putative secreted protein</fullName>
    </submittedName>
</protein>
<name>A0A2M4D9M1_ANODA</name>
<reference evidence="1" key="1">
    <citation type="submission" date="2018-01" db="EMBL/GenBank/DDBJ databases">
        <title>An insight into the sialome of Amazonian anophelines.</title>
        <authorList>
            <person name="Ribeiro J.M."/>
            <person name="Scarpassa V."/>
            <person name="Calvo E."/>
        </authorList>
    </citation>
    <scope>NUCLEOTIDE SEQUENCE</scope>
</reference>
<evidence type="ECO:0000313" key="1">
    <source>
        <dbReference type="EMBL" id="MBW74227.1"/>
    </source>
</evidence>